<dbReference type="EMBL" id="KI912117">
    <property type="protein sequence ID" value="ETS76760.1"/>
    <property type="molecule type" value="Genomic_DNA"/>
</dbReference>
<dbReference type="OrthoDB" id="61900at2759"/>
<accession>W3WSD0</accession>
<dbReference type="InParanoid" id="W3WSD0"/>
<evidence type="ECO:0000313" key="4">
    <source>
        <dbReference type="Proteomes" id="UP000030651"/>
    </source>
</evidence>
<reference evidence="4" key="1">
    <citation type="journal article" date="2015" name="BMC Genomics">
        <title>Genomic and transcriptomic analysis of the endophytic fungus Pestalotiopsis fici reveals its lifestyle and high potential for synthesis of natural products.</title>
        <authorList>
            <person name="Wang X."/>
            <person name="Zhang X."/>
            <person name="Liu L."/>
            <person name="Xiang M."/>
            <person name="Wang W."/>
            <person name="Sun X."/>
            <person name="Che Y."/>
            <person name="Guo L."/>
            <person name="Liu G."/>
            <person name="Guo L."/>
            <person name="Wang C."/>
            <person name="Yin W.B."/>
            <person name="Stadler M."/>
            <person name="Zhang X."/>
            <person name="Liu X."/>
        </authorList>
    </citation>
    <scope>NUCLEOTIDE SEQUENCE [LARGE SCALE GENOMIC DNA]</scope>
    <source>
        <strain evidence="4">W106-1 / CGMCC3.15140</strain>
    </source>
</reference>
<proteinExistence type="predicted"/>
<feature type="region of interest" description="Disordered" evidence="1">
    <location>
        <begin position="494"/>
        <end position="515"/>
    </location>
</feature>
<protein>
    <recommendedName>
        <fullName evidence="2">DUF7708 domain-containing protein</fullName>
    </recommendedName>
</protein>
<evidence type="ECO:0000313" key="3">
    <source>
        <dbReference type="EMBL" id="ETS76760.1"/>
    </source>
</evidence>
<keyword evidence="4" id="KW-1185">Reference proteome</keyword>
<dbReference type="AlphaFoldDB" id="W3WSD0"/>
<evidence type="ECO:0000259" key="2">
    <source>
        <dbReference type="Pfam" id="PF24809"/>
    </source>
</evidence>
<dbReference type="STRING" id="1229662.W3WSD0"/>
<dbReference type="RefSeq" id="XP_007838919.1">
    <property type="nucleotide sequence ID" value="XM_007840728.1"/>
</dbReference>
<sequence length="531" mass="59787">MPVQLSPPPAKAGNTDWYNPTTGTGTLSVAQQAYQDAVDYYRTELTQSQFKRVAVGVYVSMLDMQESVTQAQDVYNGTHKSKKKMQKWLQRFSSQIMFYGQVLDVLVQHHPEYVSLVWGSMKFIFVGVLNHGELLLQYAKMLTEIGQLLPRTELNATLYPTLRLREAISLLYAQIIKFLQDASKWYLRSPAGRALSSICSPFEVRLKETLEKINECSRHVDQIASAAARAELRDVHIKIDQLMNLTANLHIMSSRIQPEFAEIKGQLWDLQLARFLKSISPYFNSDQNARLIIKISRKRIYMQMDDRVLRKICAALTMWSSVAGATMLILRSGPRAEAITHGMAASIINIIRATNVPVACFFSPRKLQGTLKVTDILKAVVAQAFTYCSNGSSLGRAQISTSNLCHGNSQDEWFALLQLIVARVQKLFLVIEAEPLFCSFDKEEAAPFLRMLSKLIDTANTQGNHLKILVFTYRLGRDQLPDWKGAPGFMNFHISEPSPSPATRKSISAQKSRGSNLRLRKALPLARPISI</sequence>
<dbReference type="GeneID" id="19277160"/>
<dbReference type="eggNOG" id="ENOG502SEMR">
    <property type="taxonomic scope" value="Eukaryota"/>
</dbReference>
<dbReference type="InterPro" id="IPR056125">
    <property type="entry name" value="DUF7708"/>
</dbReference>
<feature type="domain" description="DUF7708" evidence="2">
    <location>
        <begin position="87"/>
        <end position="232"/>
    </location>
</feature>
<name>W3WSD0_PESFW</name>
<dbReference type="KEGG" id="pfy:PFICI_12147"/>
<dbReference type="Pfam" id="PF24809">
    <property type="entry name" value="DUF7708"/>
    <property type="match status" value="1"/>
</dbReference>
<evidence type="ECO:0000256" key="1">
    <source>
        <dbReference type="SAM" id="MobiDB-lite"/>
    </source>
</evidence>
<feature type="compositionally biased region" description="Polar residues" evidence="1">
    <location>
        <begin position="501"/>
        <end position="515"/>
    </location>
</feature>
<dbReference type="HOGENOM" id="CLU_035524_0_0_1"/>
<organism evidence="3 4">
    <name type="scientific">Pestalotiopsis fici (strain W106-1 / CGMCC3.15140)</name>
    <dbReference type="NCBI Taxonomy" id="1229662"/>
    <lineage>
        <taxon>Eukaryota</taxon>
        <taxon>Fungi</taxon>
        <taxon>Dikarya</taxon>
        <taxon>Ascomycota</taxon>
        <taxon>Pezizomycotina</taxon>
        <taxon>Sordariomycetes</taxon>
        <taxon>Xylariomycetidae</taxon>
        <taxon>Amphisphaeriales</taxon>
        <taxon>Sporocadaceae</taxon>
        <taxon>Pestalotiopsis</taxon>
    </lineage>
</organism>
<dbReference type="Proteomes" id="UP000030651">
    <property type="component" value="Unassembled WGS sequence"/>
</dbReference>
<gene>
    <name evidence="3" type="ORF">PFICI_12147</name>
</gene>